<dbReference type="Proteomes" id="UP000475079">
    <property type="component" value="Unassembled WGS sequence"/>
</dbReference>
<accession>A0A6L5E9L9</accession>
<sequence>MKGCLTGVALWLFSGCVMGTQLDIKNLSFNYPESTEIQYRLPWFTSADNPQAAKRINDFIFSRFLNQLPGNDPQATLNKLAKSGIDATANLDYSVEYRDSKILTLNLFVEGCGAYCESYNVPLSFDLASGANITLDDLFSPATIAQLNTRVRKDIRSQITTFVDKHKSESSEQIKAEKGEDFNYEEFYASCATYEGGLYYVDNFSLQKGDLVFINGRCSNHASRALDELGDFTTKITAATLHDQLTPYGKSLISPNSEKPLSPAPSLNGKLVYGTLGKSMRIVMNITCNEASASGAYFYEKYGSPIELTGKCGTENHPHYELRTSVSAETEEKITLDLNDGVYQGVWESNGKTLPIRFE</sequence>
<dbReference type="AlphaFoldDB" id="A0A6L5E9L9"/>
<evidence type="ECO:0008006" key="3">
    <source>
        <dbReference type="Google" id="ProtNLM"/>
    </source>
</evidence>
<comment type="caution">
    <text evidence="1">The sequence shown here is derived from an EMBL/GenBank/DDBJ whole genome shotgun (WGS) entry which is preliminary data.</text>
</comment>
<dbReference type="RefSeq" id="WP_152405653.1">
    <property type="nucleotide sequence ID" value="NZ_WHIY01000006.1"/>
</dbReference>
<proteinExistence type="predicted"/>
<dbReference type="PROSITE" id="PS51257">
    <property type="entry name" value="PROKAR_LIPOPROTEIN"/>
    <property type="match status" value="1"/>
</dbReference>
<keyword evidence="2" id="KW-1185">Reference proteome</keyword>
<evidence type="ECO:0000313" key="2">
    <source>
        <dbReference type="Proteomes" id="UP000475079"/>
    </source>
</evidence>
<gene>
    <name evidence="1" type="ORF">GBB84_10105</name>
</gene>
<evidence type="ECO:0000313" key="1">
    <source>
        <dbReference type="EMBL" id="MPQ51260.1"/>
    </source>
</evidence>
<organism evidence="1 2">
    <name type="scientific">Citrobacter telavivensis</name>
    <dbReference type="NCBI Taxonomy" id="2653932"/>
    <lineage>
        <taxon>Bacteria</taxon>
        <taxon>Pseudomonadati</taxon>
        <taxon>Pseudomonadota</taxon>
        <taxon>Gammaproteobacteria</taxon>
        <taxon>Enterobacterales</taxon>
        <taxon>Enterobacteriaceae</taxon>
        <taxon>Citrobacter</taxon>
    </lineage>
</organism>
<dbReference type="EMBL" id="WHIY01000006">
    <property type="protein sequence ID" value="MPQ51260.1"/>
    <property type="molecule type" value="Genomic_DNA"/>
</dbReference>
<reference evidence="1 2" key="1">
    <citation type="submission" date="2019-10" db="EMBL/GenBank/DDBJ databases">
        <title>Characterization of a new Citrobacter species.</title>
        <authorList>
            <person name="Goncalves Ribeiro T."/>
            <person name="Izdebski R."/>
            <person name="Urbanowicz P."/>
            <person name="Carmeli Y."/>
            <person name="Gniadkowski M."/>
            <person name="Peixe L."/>
        </authorList>
    </citation>
    <scope>NUCLEOTIDE SEQUENCE [LARGE SCALE GENOMIC DNA]</scope>
    <source>
        <strain evidence="1 2">NMI7905_11</strain>
    </source>
</reference>
<protein>
    <recommendedName>
        <fullName evidence="3">Lipoprotein</fullName>
    </recommendedName>
</protein>
<name>A0A6L5E9L9_9ENTR</name>